<dbReference type="InterPro" id="IPR014044">
    <property type="entry name" value="CAP_dom"/>
</dbReference>
<dbReference type="RefSeq" id="WP_344603009.1">
    <property type="nucleotide sequence ID" value="NZ_BAAAHE010000010.1"/>
</dbReference>
<accession>A0ABN1GK59</accession>
<dbReference type="CDD" id="cd05379">
    <property type="entry name" value="CAP_bacterial"/>
    <property type="match status" value="1"/>
</dbReference>
<evidence type="ECO:0000313" key="3">
    <source>
        <dbReference type="EMBL" id="GAA0613174.1"/>
    </source>
</evidence>
<feature type="transmembrane region" description="Helical" evidence="1">
    <location>
        <begin position="22"/>
        <end position="43"/>
    </location>
</feature>
<dbReference type="InterPro" id="IPR035940">
    <property type="entry name" value="CAP_sf"/>
</dbReference>
<dbReference type="Gene3D" id="3.40.33.10">
    <property type="entry name" value="CAP"/>
    <property type="match status" value="1"/>
</dbReference>
<reference evidence="3 4" key="1">
    <citation type="journal article" date="2019" name="Int. J. Syst. Evol. Microbiol.">
        <title>The Global Catalogue of Microorganisms (GCM) 10K type strain sequencing project: providing services to taxonomists for standard genome sequencing and annotation.</title>
        <authorList>
            <consortium name="The Broad Institute Genomics Platform"/>
            <consortium name="The Broad Institute Genome Sequencing Center for Infectious Disease"/>
            <person name="Wu L."/>
            <person name="Ma J."/>
        </authorList>
    </citation>
    <scope>NUCLEOTIDE SEQUENCE [LARGE SCALE GENOMIC DNA]</scope>
    <source>
        <strain evidence="3 4">JCM 10671</strain>
    </source>
</reference>
<keyword evidence="1" id="KW-0472">Membrane</keyword>
<comment type="caution">
    <text evidence="3">The sequence shown here is derived from an EMBL/GenBank/DDBJ whole genome shotgun (WGS) entry which is preliminary data.</text>
</comment>
<dbReference type="Proteomes" id="UP001500957">
    <property type="component" value="Unassembled WGS sequence"/>
</dbReference>
<dbReference type="SUPFAM" id="SSF55797">
    <property type="entry name" value="PR-1-like"/>
    <property type="match status" value="1"/>
</dbReference>
<sequence length="184" mass="19860">MTHAHAELPVDSKPAGSLLGDLARFVGLVTLTLALVVGALIGLGGTSQAAPKSNASVNSASVKVLRSSVIHLTNVARKSHGCRPLKQNSKLQKAAQRHANDMSKKRYFAHNSANGTVWWKRIMKAGYKDPGGENIARGFSSTAAVVKAWLNSPSHRKNIMNCQFRTIGIGFNTNGDYWVQDFGY</sequence>
<keyword evidence="4" id="KW-1185">Reference proteome</keyword>
<evidence type="ECO:0000313" key="4">
    <source>
        <dbReference type="Proteomes" id="UP001500957"/>
    </source>
</evidence>
<proteinExistence type="predicted"/>
<evidence type="ECO:0000259" key="2">
    <source>
        <dbReference type="Pfam" id="PF00188"/>
    </source>
</evidence>
<gene>
    <name evidence="3" type="ORF">GCM10009547_13830</name>
</gene>
<organism evidence="3 4">
    <name type="scientific">Sporichthya brevicatena</name>
    <dbReference type="NCBI Taxonomy" id="171442"/>
    <lineage>
        <taxon>Bacteria</taxon>
        <taxon>Bacillati</taxon>
        <taxon>Actinomycetota</taxon>
        <taxon>Actinomycetes</taxon>
        <taxon>Sporichthyales</taxon>
        <taxon>Sporichthyaceae</taxon>
        <taxon>Sporichthya</taxon>
    </lineage>
</organism>
<feature type="domain" description="SCP" evidence="2">
    <location>
        <begin position="71"/>
        <end position="182"/>
    </location>
</feature>
<dbReference type="PANTHER" id="PTHR31157">
    <property type="entry name" value="SCP DOMAIN-CONTAINING PROTEIN"/>
    <property type="match status" value="1"/>
</dbReference>
<protein>
    <recommendedName>
        <fullName evidence="2">SCP domain-containing protein</fullName>
    </recommendedName>
</protein>
<keyword evidence="1" id="KW-1133">Transmembrane helix</keyword>
<name>A0ABN1GK59_9ACTN</name>
<dbReference type="EMBL" id="BAAAHE010000010">
    <property type="protein sequence ID" value="GAA0613174.1"/>
    <property type="molecule type" value="Genomic_DNA"/>
</dbReference>
<evidence type="ECO:0000256" key="1">
    <source>
        <dbReference type="SAM" id="Phobius"/>
    </source>
</evidence>
<dbReference type="PANTHER" id="PTHR31157:SF1">
    <property type="entry name" value="SCP DOMAIN-CONTAINING PROTEIN"/>
    <property type="match status" value="1"/>
</dbReference>
<keyword evidence="1" id="KW-0812">Transmembrane</keyword>
<dbReference type="Pfam" id="PF00188">
    <property type="entry name" value="CAP"/>
    <property type="match status" value="1"/>
</dbReference>